<keyword evidence="2" id="KW-1185">Reference proteome</keyword>
<dbReference type="InterPro" id="IPR002808">
    <property type="entry name" value="AdoCbi_amidolase"/>
</dbReference>
<dbReference type="PANTHER" id="PTHR35336">
    <property type="entry name" value="ADENOSYLCOBINAMIDE AMIDOHYDROLASE"/>
    <property type="match status" value="1"/>
</dbReference>
<sequence>MMQDKRFLPGKGDKLYRDEKYIAAVFGGKRKVLSTSPQNGGLRTDLKAVYNYDGGQEGEKEIRLEGGTYESHMRYVSDSIIGLSADSSSGIMTAASMKNASYVRTQYRDIAVSVIATGGIEVNAGRAGDRASWYEKDGVWVDLDGECRHTLGTINLMIFLNADLTDGAIAKALITCTEAKTAAIQELCIASRYSHGLATGSGTDGTIIVADMESDFKITETGAHSKIGEMIGCAVKEAVMESLFLQTGAGARMQHNVFRRLERFCITADAAASRAVETGVIEPSEQADFKRQAEEWAGCGDAVSWAALEAHLLDEREWGMLKEREVLDAERKLLCAFGMDSPRMGEDAVLMDHIIFAIKERI</sequence>
<name>A0ABR7F8C2_9FIRM</name>
<dbReference type="PANTHER" id="PTHR35336:SF5">
    <property type="entry name" value="ADENOSYLCOBINAMIDE AMIDOHYDROLASE"/>
    <property type="match status" value="1"/>
</dbReference>
<dbReference type="InterPro" id="IPR052209">
    <property type="entry name" value="CbiZ"/>
</dbReference>
<comment type="caution">
    <text evidence="1">The sequence shown here is derived from an EMBL/GenBank/DDBJ whole genome shotgun (WGS) entry which is preliminary data.</text>
</comment>
<evidence type="ECO:0000313" key="2">
    <source>
        <dbReference type="Proteomes" id="UP000654573"/>
    </source>
</evidence>
<protein>
    <submittedName>
        <fullName evidence="1">Adenosylcobinamide amidohydrolase</fullName>
    </submittedName>
</protein>
<dbReference type="Proteomes" id="UP000654573">
    <property type="component" value="Unassembled WGS sequence"/>
</dbReference>
<evidence type="ECO:0000313" key="1">
    <source>
        <dbReference type="EMBL" id="MBC5671465.1"/>
    </source>
</evidence>
<gene>
    <name evidence="1" type="ORF">H8S76_04325</name>
</gene>
<dbReference type="EMBL" id="JACOOU010000001">
    <property type="protein sequence ID" value="MBC5671465.1"/>
    <property type="molecule type" value="Genomic_DNA"/>
</dbReference>
<organism evidence="1 2">
    <name type="scientific">Blautia celeris</name>
    <dbReference type="NCBI Taxonomy" id="2763026"/>
    <lineage>
        <taxon>Bacteria</taxon>
        <taxon>Bacillati</taxon>
        <taxon>Bacillota</taxon>
        <taxon>Clostridia</taxon>
        <taxon>Lachnospirales</taxon>
        <taxon>Lachnospiraceae</taxon>
        <taxon>Blautia</taxon>
    </lineage>
</organism>
<dbReference type="Pfam" id="PF01955">
    <property type="entry name" value="CbiZ"/>
    <property type="match status" value="1"/>
</dbReference>
<proteinExistence type="predicted"/>
<accession>A0ABR7F8C2</accession>
<reference evidence="1 2" key="1">
    <citation type="submission" date="2020-08" db="EMBL/GenBank/DDBJ databases">
        <title>Genome public.</title>
        <authorList>
            <person name="Liu C."/>
            <person name="Sun Q."/>
        </authorList>
    </citation>
    <scope>NUCLEOTIDE SEQUENCE [LARGE SCALE GENOMIC DNA]</scope>
    <source>
        <strain evidence="1 2">NSJ-34</strain>
    </source>
</reference>
<dbReference type="RefSeq" id="WP_103731393.1">
    <property type="nucleotide sequence ID" value="NZ_JACOOU010000001.1"/>
</dbReference>